<evidence type="ECO:0000313" key="3">
    <source>
        <dbReference type="Proteomes" id="UP000293568"/>
    </source>
</evidence>
<dbReference type="SUPFAM" id="SSF48208">
    <property type="entry name" value="Six-hairpin glycosidases"/>
    <property type="match status" value="1"/>
</dbReference>
<dbReference type="OrthoDB" id="7936679at2"/>
<dbReference type="InterPro" id="IPR012341">
    <property type="entry name" value="6hp_glycosidase-like_sf"/>
</dbReference>
<dbReference type="Gene3D" id="1.50.10.10">
    <property type="match status" value="1"/>
</dbReference>
<dbReference type="InterPro" id="IPR008928">
    <property type="entry name" value="6-hairpin_glycosidase_sf"/>
</dbReference>
<keyword evidence="3" id="KW-1185">Reference proteome</keyword>
<dbReference type="AlphaFoldDB" id="A0A4P6ES54"/>
<gene>
    <name evidence="2" type="ORF">ET464_01580</name>
</gene>
<name>A0A4P6ES54_9BACL</name>
<protein>
    <recommendedName>
        <fullName evidence="1">Mannosylglycerate hydrolase MGH1-like glycoside hydrolase domain-containing protein</fullName>
    </recommendedName>
</protein>
<dbReference type="EMBL" id="CP035492">
    <property type="protein sequence ID" value="QAY65265.1"/>
    <property type="molecule type" value="Genomic_DNA"/>
</dbReference>
<reference evidence="2 3" key="1">
    <citation type="submission" date="2019-01" db="EMBL/GenBank/DDBJ databases">
        <title>Genome sequencing of strain FW100M-2.</title>
        <authorList>
            <person name="Heo J."/>
            <person name="Kim S.-J."/>
            <person name="Kim J.-S."/>
            <person name="Hong S.-B."/>
            <person name="Kwon S.-W."/>
        </authorList>
    </citation>
    <scope>NUCLEOTIDE SEQUENCE [LARGE SCALE GENOMIC DNA]</scope>
    <source>
        <strain evidence="2 3">FW100M-2</strain>
    </source>
</reference>
<sequence length="545" mass="61292">MDLLKRLQTMDIGGKPVRNAQDAQLLAEWRQSGVKFAASSARLENVYYAAFSKLLHCIVPYGDELVLQEGGAYAGCWLESTGTINAEVLSRFLPSVSESTFRLFARFQRADGLMPYKVTGAGPAYRQIQLVTPLARSVWNHYRFHNAGVSFLEEMYGAMSRFDEWLARYRNTRGTGCVEAFCAFDTGHDLSPRFWHVPDTPHLSDARLFSPESPVLPFLAPDLTANAYAQRIYLARIAEELGHSSASDWLEKASQSRQSLFSYCYDEADGMFYDLDRSGCMVRIQSDVLLRVLACEVGDRAFFDAALKRYLLNTSKFFSKYPLTSIAMDDPRFDPSSSHNSWAGPVNFLTLLRTAHAFEHHGRVVELTWLMYPIMSAMARMTRFPQTLNAWTGEEGYTDTYSPAILCVLDFVERMSGIMPTPEGLLWCTGLVPYPMDHGEEVAEETGYSRMVDGALLELVNTRHGCALWRDGELLLRFPYGTRAILNRRGELIGITGMLASDVEGSVQWSGREYPLRIKGNETQRLEGGSFVTVLDIGLVTPAYR</sequence>
<dbReference type="Pfam" id="PF22422">
    <property type="entry name" value="MGH1-like_GH"/>
    <property type="match status" value="1"/>
</dbReference>
<dbReference type="RefSeq" id="WP_129437663.1">
    <property type="nucleotide sequence ID" value="NZ_CP035492.1"/>
</dbReference>
<organism evidence="2 3">
    <name type="scientific">Paenibacillus protaetiae</name>
    <dbReference type="NCBI Taxonomy" id="2509456"/>
    <lineage>
        <taxon>Bacteria</taxon>
        <taxon>Bacillati</taxon>
        <taxon>Bacillota</taxon>
        <taxon>Bacilli</taxon>
        <taxon>Bacillales</taxon>
        <taxon>Paenibacillaceae</taxon>
        <taxon>Paenibacillus</taxon>
    </lineage>
</organism>
<accession>A0A4P6ES54</accession>
<evidence type="ECO:0000313" key="2">
    <source>
        <dbReference type="EMBL" id="QAY65265.1"/>
    </source>
</evidence>
<dbReference type="GO" id="GO:0005975">
    <property type="term" value="P:carbohydrate metabolic process"/>
    <property type="evidence" value="ECO:0007669"/>
    <property type="project" value="InterPro"/>
</dbReference>
<proteinExistence type="predicted"/>
<dbReference type="InterPro" id="IPR054491">
    <property type="entry name" value="MGH1-like_GH"/>
</dbReference>
<feature type="domain" description="Mannosylglycerate hydrolase MGH1-like glycoside hydrolase" evidence="1">
    <location>
        <begin position="102"/>
        <end position="366"/>
    </location>
</feature>
<dbReference type="Proteomes" id="UP000293568">
    <property type="component" value="Chromosome"/>
</dbReference>
<evidence type="ECO:0000259" key="1">
    <source>
        <dbReference type="Pfam" id="PF22422"/>
    </source>
</evidence>
<dbReference type="KEGG" id="pprt:ET464_01580"/>